<dbReference type="Gene3D" id="3.30.230.10">
    <property type="match status" value="1"/>
</dbReference>
<dbReference type="InterPro" id="IPR014721">
    <property type="entry name" value="Ribsml_uS5_D2-typ_fold_subgr"/>
</dbReference>
<keyword evidence="6" id="KW-0299">Galactose metabolism</keyword>
<dbReference type="InterPro" id="IPR020568">
    <property type="entry name" value="Ribosomal_Su5_D2-typ_SF"/>
</dbReference>
<keyword evidence="3" id="KW-0547">Nucleotide-binding</keyword>
<dbReference type="InterPro" id="IPR006204">
    <property type="entry name" value="GHMP_kinase_N_dom"/>
</dbReference>
<dbReference type="PANTHER" id="PTHR10457:SF7">
    <property type="entry name" value="GALACTOKINASE-RELATED"/>
    <property type="match status" value="1"/>
</dbReference>
<evidence type="ECO:0000256" key="5">
    <source>
        <dbReference type="ARBA" id="ARBA00022840"/>
    </source>
</evidence>
<keyword evidence="5" id="KW-0067">ATP-binding</keyword>
<dbReference type="GO" id="GO:0004335">
    <property type="term" value="F:galactokinase activity"/>
    <property type="evidence" value="ECO:0007669"/>
    <property type="project" value="UniProtKB-EC"/>
</dbReference>
<evidence type="ECO:0000259" key="10">
    <source>
        <dbReference type="Pfam" id="PF10509"/>
    </source>
</evidence>
<protein>
    <recommendedName>
        <fullName evidence="7">Galactokinase</fullName>
        <ecNumber evidence="7">2.7.1.6</ecNumber>
    </recommendedName>
</protein>
<dbReference type="PANTHER" id="PTHR10457">
    <property type="entry name" value="MEVALONATE KINASE/GALACTOKINASE"/>
    <property type="match status" value="1"/>
</dbReference>
<gene>
    <name evidence="11" type="primary">galK</name>
    <name evidence="11" type="ORF">ACFOOI_11960</name>
</gene>
<evidence type="ECO:0000256" key="6">
    <source>
        <dbReference type="ARBA" id="ARBA00023144"/>
    </source>
</evidence>
<dbReference type="SUPFAM" id="SSF54211">
    <property type="entry name" value="Ribosomal protein S5 domain 2-like"/>
    <property type="match status" value="1"/>
</dbReference>
<keyword evidence="6" id="KW-0119">Carbohydrate metabolism</keyword>
<dbReference type="RefSeq" id="WP_379838211.1">
    <property type="nucleotide sequence ID" value="NZ_JBHRYQ010000001.1"/>
</dbReference>
<dbReference type="Proteomes" id="UP001595616">
    <property type="component" value="Unassembled WGS sequence"/>
</dbReference>
<dbReference type="InterPro" id="IPR019539">
    <property type="entry name" value="GalKase_N"/>
</dbReference>
<dbReference type="Pfam" id="PF10509">
    <property type="entry name" value="GalKase_gal_bdg"/>
    <property type="match status" value="1"/>
</dbReference>
<dbReference type="InterPro" id="IPR019741">
    <property type="entry name" value="Galactokinase_CS"/>
</dbReference>
<dbReference type="InterPro" id="IPR036554">
    <property type="entry name" value="GHMP_kinase_C_sf"/>
</dbReference>
<dbReference type="Pfam" id="PF00288">
    <property type="entry name" value="GHMP_kinases_N"/>
    <property type="match status" value="1"/>
</dbReference>
<dbReference type="PROSITE" id="PS00627">
    <property type="entry name" value="GHMP_KINASES_ATP"/>
    <property type="match status" value="1"/>
</dbReference>
<dbReference type="InterPro" id="IPR006203">
    <property type="entry name" value="GHMP_knse_ATP-bd_CS"/>
</dbReference>
<evidence type="ECO:0000313" key="11">
    <source>
        <dbReference type="EMBL" id="MFC3811370.1"/>
    </source>
</evidence>
<keyword evidence="2 11" id="KW-0808">Transferase</keyword>
<sequence>MKIVKTSSPGRINIIGEHIDYNDGYVLPAAINLGTEITLELNESADSCTFTSRELNEHFTITLKNLEEYTPGWGRYLVGAIKSLGDKKEKLTGFTCEISSKVPLGSGLSSSASLLCSFIGALNELFELGLEKMDIVNAAVNTERKHVGVNCGIMDHFTSVMGKADHAIFLDCLTLEYEYLPLDLSEYELLIINTNVSHSLDTSEYNKRREECGLALLKLKERYAEISNFRDITESQLAACKDILTATEFKRLSHVITETARVIEAKKAIIEKNFVGLGELLFKSHDSLNLDYEVSCEELNFIVERAKTDANILGSRMMGGGFGGCTISIAAKGKSEDFVKELKGAYKSQFGINCTPLSLGIGDGLKVLS</sequence>
<evidence type="ECO:0000256" key="3">
    <source>
        <dbReference type="ARBA" id="ARBA00022741"/>
    </source>
</evidence>
<reference evidence="12" key="1">
    <citation type="journal article" date="2019" name="Int. J. Syst. Evol. Microbiol.">
        <title>The Global Catalogue of Microorganisms (GCM) 10K type strain sequencing project: providing services to taxonomists for standard genome sequencing and annotation.</title>
        <authorList>
            <consortium name="The Broad Institute Genomics Platform"/>
            <consortium name="The Broad Institute Genome Sequencing Center for Infectious Disease"/>
            <person name="Wu L."/>
            <person name="Ma J."/>
        </authorList>
    </citation>
    <scope>NUCLEOTIDE SEQUENCE [LARGE SCALE GENOMIC DNA]</scope>
    <source>
        <strain evidence="12">CECT 7956</strain>
    </source>
</reference>
<comment type="caution">
    <text evidence="11">The sequence shown here is derived from an EMBL/GenBank/DDBJ whole genome shotgun (WGS) entry which is preliminary data.</text>
</comment>
<feature type="domain" description="GHMP kinase C-terminal" evidence="9">
    <location>
        <begin position="266"/>
        <end position="342"/>
    </location>
</feature>
<evidence type="ECO:0000256" key="7">
    <source>
        <dbReference type="NCBIfam" id="TIGR00131"/>
    </source>
</evidence>
<comment type="similarity">
    <text evidence="1">Belongs to the GHMP kinase family. GalK subfamily.</text>
</comment>
<evidence type="ECO:0000256" key="1">
    <source>
        <dbReference type="ARBA" id="ARBA00006566"/>
    </source>
</evidence>
<keyword evidence="4" id="KW-0418">Kinase</keyword>
<evidence type="ECO:0000259" key="9">
    <source>
        <dbReference type="Pfam" id="PF08544"/>
    </source>
</evidence>
<dbReference type="PRINTS" id="PR00959">
    <property type="entry name" value="MEVGALKINASE"/>
</dbReference>
<dbReference type="InterPro" id="IPR006206">
    <property type="entry name" value="Mevalonate/galactokinase"/>
</dbReference>
<evidence type="ECO:0000313" key="12">
    <source>
        <dbReference type="Proteomes" id="UP001595616"/>
    </source>
</evidence>
<proteinExistence type="inferred from homology"/>
<evidence type="ECO:0000259" key="8">
    <source>
        <dbReference type="Pfam" id="PF00288"/>
    </source>
</evidence>
<feature type="domain" description="Galactokinase N-terminal" evidence="10">
    <location>
        <begin position="7"/>
        <end position="36"/>
    </location>
</feature>
<dbReference type="EMBL" id="JBHRYQ010000001">
    <property type="protein sequence ID" value="MFC3811370.1"/>
    <property type="molecule type" value="Genomic_DNA"/>
</dbReference>
<dbReference type="InterPro" id="IPR013750">
    <property type="entry name" value="GHMP_kinase_C_dom"/>
</dbReference>
<name>A0ABV7YWJ7_9BACT</name>
<evidence type="ECO:0000256" key="2">
    <source>
        <dbReference type="ARBA" id="ARBA00022679"/>
    </source>
</evidence>
<organism evidence="11 12">
    <name type="scientific">Lacihabitans lacunae</name>
    <dbReference type="NCBI Taxonomy" id="1028214"/>
    <lineage>
        <taxon>Bacteria</taxon>
        <taxon>Pseudomonadati</taxon>
        <taxon>Bacteroidota</taxon>
        <taxon>Cytophagia</taxon>
        <taxon>Cytophagales</taxon>
        <taxon>Leadbetterellaceae</taxon>
        <taxon>Lacihabitans</taxon>
    </lineage>
</organism>
<dbReference type="Pfam" id="PF08544">
    <property type="entry name" value="GHMP_kinases_C"/>
    <property type="match status" value="1"/>
</dbReference>
<evidence type="ECO:0000256" key="4">
    <source>
        <dbReference type="ARBA" id="ARBA00022777"/>
    </source>
</evidence>
<feature type="domain" description="GHMP kinase N-terminal" evidence="8">
    <location>
        <begin position="76"/>
        <end position="163"/>
    </location>
</feature>
<dbReference type="PIRSF" id="PIRSF000530">
    <property type="entry name" value="Galactokinase"/>
    <property type="match status" value="1"/>
</dbReference>
<dbReference type="InterPro" id="IPR000705">
    <property type="entry name" value="Galactokinase"/>
</dbReference>
<dbReference type="NCBIfam" id="TIGR00131">
    <property type="entry name" value="gal_kin"/>
    <property type="match status" value="1"/>
</dbReference>
<dbReference type="SUPFAM" id="SSF55060">
    <property type="entry name" value="GHMP Kinase, C-terminal domain"/>
    <property type="match status" value="1"/>
</dbReference>
<dbReference type="EC" id="2.7.1.6" evidence="7"/>
<dbReference type="PRINTS" id="PR00473">
    <property type="entry name" value="GALCTOKINASE"/>
</dbReference>
<keyword evidence="12" id="KW-1185">Reference proteome</keyword>
<accession>A0ABV7YWJ7</accession>
<dbReference type="PROSITE" id="PS00106">
    <property type="entry name" value="GALACTOKINASE"/>
    <property type="match status" value="1"/>
</dbReference>
<dbReference type="Gene3D" id="3.30.70.890">
    <property type="entry name" value="GHMP kinase, C-terminal domain"/>
    <property type="match status" value="1"/>
</dbReference>